<protein>
    <submittedName>
        <fullName evidence="4">Phospholipase D</fullName>
        <ecNumber evidence="4">3.1.4.4</ecNumber>
    </submittedName>
</protein>
<sequence length="579" mass="64530">MKRLSRRDFLKASAMGMGAVAISTGLAGCILDSSDKRDIRFSQGVASGDPLQDGVILWTRAVPDDDSGRDVDIAWEVSTDADFRSMTHSGRSRASAQHDYTFKVDVRGLMPGQRYYYRFRTARSTSPTGMTQTLPEGSVSQVRFAVVSCSNYPAGYFNVYREIAGLDNLDAVLHLGDYLYEYDSDPDSYGAAQAEAMGRTFPASNNRELITLEDYRHRYAIYRGDDHLRELHRKVPFITVWDDHEVANDTWRNGAENHNADEGDFSDRKLDALRAYFEWMPIRPVTDGDQETISRSFRFGDLVDLHMLDTRIIGRDEQLAYTDYLTQDGIDAARFAADVGDPNRTMLGAEQRLWLENALATSTATWQVLGQQVLMGRMTLPAELLAGIINPDPSVLLPLFAELAGLKGRYLAGDPSLTDEEIARIETVLPYNLDAWDGYYVEREVILETARQLQKNLVVLAGDTHNAWASNLKTGNGDQVGVEFATPGVSSPGLEDYLQLPEATIPDAEAAIELLVDDLDYLNVNQRGYMLVTFTPDEARADWRFVSTVKDRNYEIVSGRNAARQTLPGPGNRSLVTPG</sequence>
<keyword evidence="1" id="KW-0732">Signal</keyword>
<evidence type="ECO:0000256" key="1">
    <source>
        <dbReference type="ARBA" id="ARBA00022729"/>
    </source>
</evidence>
<dbReference type="InterPro" id="IPR019546">
    <property type="entry name" value="TAT_signal_bac_arc"/>
</dbReference>
<dbReference type="Pfam" id="PF16655">
    <property type="entry name" value="PhoD_N"/>
    <property type="match status" value="1"/>
</dbReference>
<dbReference type="Proteomes" id="UP000193100">
    <property type="component" value="Chromosome"/>
</dbReference>
<dbReference type="PROSITE" id="PS51318">
    <property type="entry name" value="TAT"/>
    <property type="match status" value="1"/>
</dbReference>
<dbReference type="PANTHER" id="PTHR43606">
    <property type="entry name" value="PHOSPHATASE, PUTATIVE (AFU_ORTHOLOGUE AFUA_6G08710)-RELATED"/>
    <property type="match status" value="1"/>
</dbReference>
<name>A0A1W6K5F6_9GAMM</name>
<feature type="domain" description="PhoD-like phosphatase metallophosphatase" evidence="2">
    <location>
        <begin position="144"/>
        <end position="543"/>
    </location>
</feature>
<dbReference type="EMBL" id="CP020931">
    <property type="protein sequence ID" value="ARM82663.1"/>
    <property type="molecule type" value="Genomic_DNA"/>
</dbReference>
<dbReference type="Pfam" id="PF09423">
    <property type="entry name" value="PhoD"/>
    <property type="match status" value="1"/>
</dbReference>
<gene>
    <name evidence="4" type="primary">pld</name>
    <name evidence="4" type="ORF">MARSALSMR5_00563</name>
</gene>
<dbReference type="SUPFAM" id="SSF56300">
    <property type="entry name" value="Metallo-dependent phosphatases"/>
    <property type="match status" value="1"/>
</dbReference>
<dbReference type="EC" id="3.1.4.4" evidence="4"/>
<dbReference type="InterPro" id="IPR052900">
    <property type="entry name" value="Phospholipid_Metab_Enz"/>
</dbReference>
<dbReference type="GO" id="GO:0004630">
    <property type="term" value="F:phospholipase D activity"/>
    <property type="evidence" value="ECO:0007669"/>
    <property type="project" value="UniProtKB-EC"/>
</dbReference>
<dbReference type="InterPro" id="IPR038607">
    <property type="entry name" value="PhoD-like_sf"/>
</dbReference>
<evidence type="ECO:0000313" key="4">
    <source>
        <dbReference type="EMBL" id="ARM82663.1"/>
    </source>
</evidence>
<dbReference type="Gene3D" id="2.60.40.380">
    <property type="entry name" value="Purple acid phosphatase-like, N-terminal"/>
    <property type="match status" value="1"/>
</dbReference>
<dbReference type="InterPro" id="IPR029052">
    <property type="entry name" value="Metallo-depent_PP-like"/>
</dbReference>
<dbReference type="InterPro" id="IPR006311">
    <property type="entry name" value="TAT_signal"/>
</dbReference>
<dbReference type="CDD" id="cd07389">
    <property type="entry name" value="MPP_PhoD"/>
    <property type="match status" value="1"/>
</dbReference>
<evidence type="ECO:0000259" key="2">
    <source>
        <dbReference type="Pfam" id="PF09423"/>
    </source>
</evidence>
<accession>A0A1W6K5F6</accession>
<dbReference type="InterPro" id="IPR018946">
    <property type="entry name" value="PhoD-like_MPP"/>
</dbReference>
<organism evidence="4 5">
    <name type="scientific">Marinobacter salarius</name>
    <dbReference type="NCBI Taxonomy" id="1420917"/>
    <lineage>
        <taxon>Bacteria</taxon>
        <taxon>Pseudomonadati</taxon>
        <taxon>Pseudomonadota</taxon>
        <taxon>Gammaproteobacteria</taxon>
        <taxon>Pseudomonadales</taxon>
        <taxon>Marinobacteraceae</taxon>
        <taxon>Marinobacter</taxon>
    </lineage>
</organism>
<dbReference type="Gene3D" id="3.60.21.70">
    <property type="entry name" value="PhoD-like phosphatase"/>
    <property type="match status" value="1"/>
</dbReference>
<reference evidence="4 5" key="1">
    <citation type="submission" date="2017-04" db="EMBL/GenBank/DDBJ databases">
        <title>Genome Sequence of Marinobacter salarius strain SMR5 Isolated from a culture of the Diatom Skeletonema marinoi.</title>
        <authorList>
            <person name="Topel M."/>
            <person name="Pinder M.I.M."/>
            <person name="Johansson O.N."/>
            <person name="Kourtchenko O."/>
            <person name="Godhe A."/>
            <person name="Clarke A.K."/>
        </authorList>
    </citation>
    <scope>NUCLEOTIDE SEQUENCE [LARGE SCALE GENOMIC DNA]</scope>
    <source>
        <strain evidence="4 5">SMR5</strain>
    </source>
</reference>
<dbReference type="AlphaFoldDB" id="A0A1W6K5F6"/>
<dbReference type="STRING" id="1420917.AU15_01755"/>
<dbReference type="PANTHER" id="PTHR43606:SF2">
    <property type="entry name" value="ALKALINE PHOSPHATASE FAMILY PROTEIN (AFU_ORTHOLOGUE AFUA_5G03860)"/>
    <property type="match status" value="1"/>
</dbReference>
<proteinExistence type="predicted"/>
<keyword evidence="4" id="KW-0378">Hydrolase</keyword>
<dbReference type="NCBIfam" id="TIGR01409">
    <property type="entry name" value="TAT_signal_seq"/>
    <property type="match status" value="1"/>
</dbReference>
<dbReference type="PROSITE" id="PS51257">
    <property type="entry name" value="PROKAR_LIPOPROTEIN"/>
    <property type="match status" value="1"/>
</dbReference>
<dbReference type="RefSeq" id="WP_036210754.1">
    <property type="nucleotide sequence ID" value="NZ_CP020931.1"/>
</dbReference>
<evidence type="ECO:0000259" key="3">
    <source>
        <dbReference type="Pfam" id="PF16655"/>
    </source>
</evidence>
<dbReference type="InterPro" id="IPR032093">
    <property type="entry name" value="PhoD_N"/>
</dbReference>
<dbReference type="GeneID" id="77254556"/>
<evidence type="ECO:0000313" key="5">
    <source>
        <dbReference type="Proteomes" id="UP000193100"/>
    </source>
</evidence>
<feature type="domain" description="Phospholipase D N-terminal" evidence="3">
    <location>
        <begin position="43"/>
        <end position="133"/>
    </location>
</feature>